<proteinExistence type="predicted"/>
<dbReference type="InterPro" id="IPR032095">
    <property type="entry name" value="Sacchrp_dh-like_C"/>
</dbReference>
<dbReference type="Pfam" id="PF03435">
    <property type="entry name" value="Sacchrp_dh_NADP"/>
    <property type="match status" value="1"/>
</dbReference>
<protein>
    <submittedName>
        <fullName evidence="3">Saccharopine dehydrogenase family protein</fullName>
    </submittedName>
</protein>
<dbReference type="Gene3D" id="3.30.360.10">
    <property type="entry name" value="Dihydrodipicolinate Reductase, domain 2"/>
    <property type="match status" value="1"/>
</dbReference>
<sequence>MKEANHIVIAGAGGIAEAVGLLLAEWSEKRLVLYLGNRTFSKAKLVAEWIKTNSTKDVQIEPFTLLTEPDQRMKEILDKGQVLLDCLPGSLAPKMALLAKNHQLHYVNLTEYVQETEQIKEIAKDASTAFVLQSGLAPGYINVLAHHLYKSFCEEFKVEKAIHLEMKVGALTEHAMAPYFYGFTWSPVGVATEYIKDAIVVRNHEVVNRPSLSERKRILIHGLLYEEDLTSGGAADLPEALKDKVENIDYKTLRFPGHYQWVEEQLKTFKSNDKIADLQKKMESVIPHLEEDQVVVFAAVQGNDEKGVLRRKEFAKIIKPQKVGKAKLRAIQTTTAAPMVESAMWLLKENKRGPILQSELDTQQFLNGNCIAKIYGKIEN</sequence>
<evidence type="ECO:0000259" key="2">
    <source>
        <dbReference type="Pfam" id="PF16653"/>
    </source>
</evidence>
<feature type="domain" description="Saccharopine dehydrogenase NADP binding" evidence="1">
    <location>
        <begin position="7"/>
        <end position="128"/>
    </location>
</feature>
<evidence type="ECO:0000313" key="3">
    <source>
        <dbReference type="EMBL" id="MFD1314022.1"/>
    </source>
</evidence>
<dbReference type="Pfam" id="PF16653">
    <property type="entry name" value="Sacchrp_dh_C"/>
    <property type="match status" value="1"/>
</dbReference>
<accession>A0ABW3XWR4</accession>
<dbReference type="RefSeq" id="WP_377175232.1">
    <property type="nucleotide sequence ID" value="NZ_JBHTMY010000001.1"/>
</dbReference>
<dbReference type="InterPro" id="IPR005097">
    <property type="entry name" value="Sacchrp_dh_NADP-bd"/>
</dbReference>
<comment type="caution">
    <text evidence="3">The sequence shown here is derived from an EMBL/GenBank/DDBJ whole genome shotgun (WGS) entry which is preliminary data.</text>
</comment>
<dbReference type="Gene3D" id="3.40.50.720">
    <property type="entry name" value="NAD(P)-binding Rossmann-like Domain"/>
    <property type="match status" value="1"/>
</dbReference>
<feature type="domain" description="Saccharopine dehydrogenase-like C-terminal" evidence="2">
    <location>
        <begin position="135"/>
        <end position="360"/>
    </location>
</feature>
<organism evidence="3 4">
    <name type="scientific">Namhaeicola litoreus</name>
    <dbReference type="NCBI Taxonomy" id="1052145"/>
    <lineage>
        <taxon>Bacteria</taxon>
        <taxon>Pseudomonadati</taxon>
        <taxon>Bacteroidota</taxon>
        <taxon>Flavobacteriia</taxon>
        <taxon>Flavobacteriales</taxon>
        <taxon>Flavobacteriaceae</taxon>
        <taxon>Namhaeicola</taxon>
    </lineage>
</organism>
<evidence type="ECO:0000313" key="4">
    <source>
        <dbReference type="Proteomes" id="UP001597201"/>
    </source>
</evidence>
<dbReference type="EMBL" id="JBHTMY010000001">
    <property type="protein sequence ID" value="MFD1314022.1"/>
    <property type="molecule type" value="Genomic_DNA"/>
</dbReference>
<name>A0ABW3XWR4_9FLAO</name>
<dbReference type="SUPFAM" id="SSF51735">
    <property type="entry name" value="NAD(P)-binding Rossmann-fold domains"/>
    <property type="match status" value="1"/>
</dbReference>
<dbReference type="Proteomes" id="UP001597201">
    <property type="component" value="Unassembled WGS sequence"/>
</dbReference>
<reference evidence="4" key="1">
    <citation type="journal article" date="2019" name="Int. J. Syst. Evol. Microbiol.">
        <title>The Global Catalogue of Microorganisms (GCM) 10K type strain sequencing project: providing services to taxonomists for standard genome sequencing and annotation.</title>
        <authorList>
            <consortium name="The Broad Institute Genomics Platform"/>
            <consortium name="The Broad Institute Genome Sequencing Center for Infectious Disease"/>
            <person name="Wu L."/>
            <person name="Ma J."/>
        </authorList>
    </citation>
    <scope>NUCLEOTIDE SEQUENCE [LARGE SCALE GENOMIC DNA]</scope>
    <source>
        <strain evidence="4">CCUG 61485</strain>
    </source>
</reference>
<dbReference type="SUPFAM" id="SSF55347">
    <property type="entry name" value="Glyceraldehyde-3-phosphate dehydrogenase-like, C-terminal domain"/>
    <property type="match status" value="1"/>
</dbReference>
<evidence type="ECO:0000259" key="1">
    <source>
        <dbReference type="Pfam" id="PF03435"/>
    </source>
</evidence>
<dbReference type="InterPro" id="IPR036291">
    <property type="entry name" value="NAD(P)-bd_dom_sf"/>
</dbReference>
<gene>
    <name evidence="3" type="ORF">ACFQ39_00205</name>
</gene>
<keyword evidence="4" id="KW-1185">Reference proteome</keyword>